<evidence type="ECO:0000256" key="5">
    <source>
        <dbReference type="ARBA" id="ARBA00022747"/>
    </source>
</evidence>
<comment type="caution">
    <text evidence="9">The sequence shown here is derived from an EMBL/GenBank/DDBJ whole genome shotgun (WGS) entry which is preliminary data.</text>
</comment>
<dbReference type="RefSeq" id="WP_192068310.1">
    <property type="nucleotide sequence ID" value="NZ_JACYWY010000010.1"/>
</dbReference>
<name>A0ABR9C023_9PSED</name>
<dbReference type="PANTHER" id="PTHR46098:SF1">
    <property type="entry name" value="TRNA (CYTOSINE(38)-C(5))-METHYLTRANSFERASE"/>
    <property type="match status" value="1"/>
</dbReference>
<dbReference type="GO" id="GO:0032259">
    <property type="term" value="P:methylation"/>
    <property type="evidence" value="ECO:0007669"/>
    <property type="project" value="UniProtKB-KW"/>
</dbReference>
<dbReference type="GO" id="GO:0008168">
    <property type="term" value="F:methyltransferase activity"/>
    <property type="evidence" value="ECO:0007669"/>
    <property type="project" value="UniProtKB-KW"/>
</dbReference>
<keyword evidence="10" id="KW-1185">Reference proteome</keyword>
<dbReference type="InterPro" id="IPR001525">
    <property type="entry name" value="C5_MeTfrase"/>
</dbReference>
<organism evidence="9 10">
    <name type="scientific">Pseudomonas coleopterorum</name>
    <dbReference type="NCBI Taxonomy" id="1605838"/>
    <lineage>
        <taxon>Bacteria</taxon>
        <taxon>Pseudomonadati</taxon>
        <taxon>Pseudomonadota</taxon>
        <taxon>Gammaproteobacteria</taxon>
        <taxon>Pseudomonadales</taxon>
        <taxon>Pseudomonadaceae</taxon>
        <taxon>Pseudomonas</taxon>
    </lineage>
</organism>
<proteinExistence type="inferred from homology"/>
<keyword evidence="5" id="KW-0680">Restriction system</keyword>
<keyword evidence="3 7" id="KW-0808">Transferase</keyword>
<evidence type="ECO:0000256" key="6">
    <source>
        <dbReference type="ARBA" id="ARBA00047422"/>
    </source>
</evidence>
<dbReference type="PANTHER" id="PTHR46098">
    <property type="entry name" value="TRNA (CYTOSINE(38)-C(5))-METHYLTRANSFERASE"/>
    <property type="match status" value="1"/>
</dbReference>
<evidence type="ECO:0000256" key="2">
    <source>
        <dbReference type="ARBA" id="ARBA00022603"/>
    </source>
</evidence>
<dbReference type="Pfam" id="PF00145">
    <property type="entry name" value="DNA_methylase"/>
    <property type="match status" value="1"/>
</dbReference>
<evidence type="ECO:0000256" key="7">
    <source>
        <dbReference type="PROSITE-ProRule" id="PRU01016"/>
    </source>
</evidence>
<dbReference type="Gene3D" id="3.40.50.150">
    <property type="entry name" value="Vaccinia Virus protein VP39"/>
    <property type="match status" value="1"/>
</dbReference>
<evidence type="ECO:0000313" key="10">
    <source>
        <dbReference type="Proteomes" id="UP000620025"/>
    </source>
</evidence>
<feature type="active site" evidence="7">
    <location>
        <position position="84"/>
    </location>
</feature>
<dbReference type="Gene3D" id="3.90.120.10">
    <property type="entry name" value="DNA Methylase, subunit A, domain 2"/>
    <property type="match status" value="1"/>
</dbReference>
<dbReference type="EMBL" id="JACYWZ010000005">
    <property type="protein sequence ID" value="MBD8770710.1"/>
    <property type="molecule type" value="Genomic_DNA"/>
</dbReference>
<evidence type="ECO:0000313" key="9">
    <source>
        <dbReference type="EMBL" id="MBD8770710.1"/>
    </source>
</evidence>
<dbReference type="EC" id="2.1.1.37" evidence="1"/>
<dbReference type="PROSITE" id="PS51679">
    <property type="entry name" value="SAM_MT_C5"/>
    <property type="match status" value="1"/>
</dbReference>
<protein>
    <recommendedName>
        <fullName evidence="1">DNA (cytosine-5-)-methyltransferase</fullName>
        <ecNumber evidence="1">2.1.1.37</ecNumber>
    </recommendedName>
</protein>
<dbReference type="InterPro" id="IPR050750">
    <property type="entry name" value="C5-MTase"/>
</dbReference>
<dbReference type="NCBIfam" id="TIGR00675">
    <property type="entry name" value="dcm"/>
    <property type="match status" value="1"/>
</dbReference>
<evidence type="ECO:0000256" key="1">
    <source>
        <dbReference type="ARBA" id="ARBA00011975"/>
    </source>
</evidence>
<dbReference type="SUPFAM" id="SSF53335">
    <property type="entry name" value="S-adenosyl-L-methionine-dependent methyltransferases"/>
    <property type="match status" value="1"/>
</dbReference>
<keyword evidence="4 7" id="KW-0949">S-adenosyl-L-methionine</keyword>
<evidence type="ECO:0000256" key="8">
    <source>
        <dbReference type="RuleBase" id="RU000416"/>
    </source>
</evidence>
<comment type="catalytic activity">
    <reaction evidence="6">
        <text>a 2'-deoxycytidine in DNA + S-adenosyl-L-methionine = a 5-methyl-2'-deoxycytidine in DNA + S-adenosyl-L-homocysteine + H(+)</text>
        <dbReference type="Rhea" id="RHEA:13681"/>
        <dbReference type="Rhea" id="RHEA-COMP:11369"/>
        <dbReference type="Rhea" id="RHEA-COMP:11370"/>
        <dbReference type="ChEBI" id="CHEBI:15378"/>
        <dbReference type="ChEBI" id="CHEBI:57856"/>
        <dbReference type="ChEBI" id="CHEBI:59789"/>
        <dbReference type="ChEBI" id="CHEBI:85452"/>
        <dbReference type="ChEBI" id="CHEBI:85454"/>
        <dbReference type="EC" id="2.1.1.37"/>
    </reaction>
</comment>
<gene>
    <name evidence="9" type="ORF">IFT38_14280</name>
</gene>
<evidence type="ECO:0000256" key="4">
    <source>
        <dbReference type="ARBA" id="ARBA00022691"/>
    </source>
</evidence>
<dbReference type="InterPro" id="IPR029063">
    <property type="entry name" value="SAM-dependent_MTases_sf"/>
</dbReference>
<dbReference type="Proteomes" id="UP000620025">
    <property type="component" value="Unassembled WGS sequence"/>
</dbReference>
<reference evidence="9 10" key="1">
    <citation type="journal article" date="2020" name="FEMS Microbiol. Ecol.">
        <title>Temporal dynamics of bacterial communities during seed development and maturation.</title>
        <authorList>
            <person name="Chesneau G."/>
            <person name="Torres-Cortes G."/>
            <person name="Briand M."/>
            <person name="Darrasse A."/>
            <person name="Preveaux A."/>
            <person name="Marais C."/>
            <person name="Jacques M.A."/>
            <person name="Shade A."/>
            <person name="Barret M."/>
        </authorList>
    </citation>
    <scope>NUCLEOTIDE SEQUENCE [LARGE SCALE GENOMIC DNA]</scope>
    <source>
        <strain evidence="9 10">CFBP13599</strain>
    </source>
</reference>
<evidence type="ECO:0000256" key="3">
    <source>
        <dbReference type="ARBA" id="ARBA00022679"/>
    </source>
</evidence>
<keyword evidence="2 7" id="KW-0489">Methyltransferase</keyword>
<sequence length="399" mass="44496">MKHYSVPNKNTSPYWAEFFAGGGMARAGLGSQWNCVFANDLDPHKLSSYRSNWDAEHLIPGDIAAVSPELIPDSLDLAWASTPCQNFSSAGLGNGLLGNYSSAFLTWWNLIQTKQLTYAHPKLIVLENVRGLLKSRKGEDFRTLAESFAKAGYSFGVVLVDAVHFLPQSRPRIFIIAVREDQHIPNFLYNNISNPTWHPSDLVEAVANLPTFIRDRHIWWEMPIPSQPRPILAAILEDDATHWHSLSQTQKLLESMSPSHCNKIRTAIESGIPSVGTLFRRMRPHEGKTRSFTEVRFDGVAGCLRASDGGSSRQMLIFVNGESIKTRHMTSRESARLMGLPDEYQLPNIKTHAVKLIGDGVAVPVVKFLDDHLLSKLTTANHRFSSRTSESHSSLSVTL</sequence>
<comment type="similarity">
    <text evidence="7 8">Belongs to the class I-like SAM-binding methyltransferase superfamily. C5-methyltransferase family.</text>
</comment>
<dbReference type="PRINTS" id="PR00105">
    <property type="entry name" value="C5METTRFRASE"/>
</dbReference>
<accession>A0ABR9C023</accession>